<dbReference type="NCBIfam" id="TIGR04452">
    <property type="entry name" value="Lepto_Lipo_YY_C"/>
    <property type="match status" value="1"/>
</dbReference>
<reference evidence="1" key="1">
    <citation type="journal article" date="2019" name="PLoS Negl. Trop. Dis.">
        <title>Revisiting the worldwide diversity of Leptospira species in the environment.</title>
        <authorList>
            <person name="Vincent A.T."/>
            <person name="Schiettekatte O."/>
            <person name="Bourhy P."/>
            <person name="Veyrier F.J."/>
            <person name="Picardeau M."/>
        </authorList>
    </citation>
    <scope>NUCLEOTIDE SEQUENCE [LARGE SCALE GENOMIC DNA]</scope>
    <source>
        <strain evidence="1">201800301</strain>
    </source>
</reference>
<keyword evidence="1" id="KW-0449">Lipoprotein</keyword>
<dbReference type="RefSeq" id="WP_135775107.1">
    <property type="nucleotide sequence ID" value="NZ_RQEY01000018.1"/>
</dbReference>
<evidence type="ECO:0000313" key="2">
    <source>
        <dbReference type="Proteomes" id="UP000298097"/>
    </source>
</evidence>
<name>A0A4R9H2V0_9LEPT</name>
<keyword evidence="2" id="KW-1185">Reference proteome</keyword>
<dbReference type="OrthoDB" id="342823at2"/>
<dbReference type="InterPro" id="IPR031030">
    <property type="entry name" value="Lepto_Lipo_YY_C"/>
</dbReference>
<organism evidence="1 2">
    <name type="scientific">Leptospira andrefontaineae</name>
    <dbReference type="NCBI Taxonomy" id="2484976"/>
    <lineage>
        <taxon>Bacteria</taxon>
        <taxon>Pseudomonadati</taxon>
        <taxon>Spirochaetota</taxon>
        <taxon>Spirochaetia</taxon>
        <taxon>Leptospirales</taxon>
        <taxon>Leptospiraceae</taxon>
        <taxon>Leptospira</taxon>
    </lineage>
</organism>
<dbReference type="AlphaFoldDB" id="A0A4R9H2V0"/>
<proteinExistence type="predicted"/>
<comment type="caution">
    <text evidence="1">The sequence shown here is derived from an EMBL/GenBank/DDBJ whole genome shotgun (WGS) entry which is preliminary data.</text>
</comment>
<sequence>MKKIKIFILTLLYGFLLNCIIVDNLGLTDTYKGDVAKKRLLDAAMIGDSLTARAAFTAQGYTGPELESYIILDVIYVSLIDETVFKIDKSKYYKKDDIDDCAKALQIIGVIADFDSFTTYMSNFNCNLSANDLLIDKNMGKSSNNPSKNNK</sequence>
<evidence type="ECO:0000313" key="1">
    <source>
        <dbReference type="EMBL" id="TGK39032.1"/>
    </source>
</evidence>
<dbReference type="EMBL" id="RQEY01000018">
    <property type="protein sequence ID" value="TGK39032.1"/>
    <property type="molecule type" value="Genomic_DNA"/>
</dbReference>
<protein>
    <submittedName>
        <fullName evidence="1">TIGR04452 family lipoprotein</fullName>
    </submittedName>
</protein>
<accession>A0A4R9H2V0</accession>
<dbReference type="Proteomes" id="UP000298097">
    <property type="component" value="Unassembled WGS sequence"/>
</dbReference>
<gene>
    <name evidence="1" type="ORF">EHO65_13420</name>
</gene>